<dbReference type="Pfam" id="PF00460">
    <property type="entry name" value="Flg_bb_rod"/>
    <property type="match status" value="1"/>
</dbReference>
<dbReference type="EMBL" id="LRDC01000079">
    <property type="protein sequence ID" value="KVW99943.1"/>
    <property type="molecule type" value="Genomic_DNA"/>
</dbReference>
<dbReference type="Pfam" id="PF22692">
    <property type="entry name" value="LlgE_F_G_D1"/>
    <property type="match status" value="1"/>
</dbReference>
<evidence type="ECO:0000256" key="4">
    <source>
        <dbReference type="ARBA" id="ARBA00038560"/>
    </source>
</evidence>
<accession>A0A106BWX7</accession>
<dbReference type="PANTHER" id="PTHR30435">
    <property type="entry name" value="FLAGELLAR PROTEIN"/>
    <property type="match status" value="1"/>
</dbReference>
<reference evidence="10 11" key="1">
    <citation type="submission" date="2016-01" db="EMBL/GenBank/DDBJ databases">
        <title>Draft genome of the antarctic isolate Shewanella frigidimarina Ag06-30.</title>
        <authorList>
            <person name="Parmeciano Di Noto G."/>
            <person name="Vazquez S."/>
            <person name="Mac Cormack W."/>
            <person name="Iriarte A."/>
            <person name="Quiroga C."/>
        </authorList>
    </citation>
    <scope>NUCLEOTIDE SEQUENCE [LARGE SCALE GENOMIC DNA]</scope>
    <source>
        <strain evidence="10 11">Ag06-30</strain>
    </source>
</reference>
<keyword evidence="10" id="KW-0282">Flagellum</keyword>
<evidence type="ECO:0000256" key="1">
    <source>
        <dbReference type="ARBA" id="ARBA00004117"/>
    </source>
</evidence>
<comment type="subcellular location">
    <subcellularLocation>
        <location evidence="1 6">Bacterial flagellum basal body</location>
    </subcellularLocation>
</comment>
<dbReference type="InterPro" id="IPR001444">
    <property type="entry name" value="Flag_bb_rod_N"/>
</dbReference>
<dbReference type="PROSITE" id="PS00588">
    <property type="entry name" value="FLAGELLA_BB_ROD"/>
    <property type="match status" value="1"/>
</dbReference>
<name>A0A106BWX7_SHEFR</name>
<dbReference type="NCBIfam" id="TIGR03506">
    <property type="entry name" value="FlgEFG_subfam"/>
    <property type="match status" value="1"/>
</dbReference>
<evidence type="ECO:0000256" key="6">
    <source>
        <dbReference type="RuleBase" id="RU362116"/>
    </source>
</evidence>
<dbReference type="NCBIfam" id="TIGR02490">
    <property type="entry name" value="flgF"/>
    <property type="match status" value="1"/>
</dbReference>
<feature type="domain" description="Flagellar basal body rod protein N-terminal" evidence="7">
    <location>
        <begin position="5"/>
        <end position="35"/>
    </location>
</feature>
<dbReference type="GO" id="GO:0071978">
    <property type="term" value="P:bacterial-type flagellum-dependent swarming motility"/>
    <property type="evidence" value="ECO:0007669"/>
    <property type="project" value="TreeGrafter"/>
</dbReference>
<dbReference type="InterPro" id="IPR019776">
    <property type="entry name" value="Flagellar_basal_body_rod_CS"/>
</dbReference>
<dbReference type="SUPFAM" id="SSF117143">
    <property type="entry name" value="Flagellar hook protein flgE"/>
    <property type="match status" value="1"/>
</dbReference>
<proteinExistence type="inferred from homology"/>
<keyword evidence="10" id="KW-0966">Cell projection</keyword>
<dbReference type="AlphaFoldDB" id="A0A106BWX7"/>
<comment type="subunit">
    <text evidence="4 6">The basal body constitutes a major portion of the flagellar organelle and consists of five rings (E,L,P,S, and M) mounted on a central rod. The rod consists of about 26 subunits of FlgG in the distal portion, and FlgB, FlgC and FlgF are thought to build up the proximal portion of the rod with about 6 subunits each.</text>
</comment>
<evidence type="ECO:0000313" key="11">
    <source>
        <dbReference type="Proteomes" id="UP000055702"/>
    </source>
</evidence>
<evidence type="ECO:0000259" key="9">
    <source>
        <dbReference type="Pfam" id="PF22692"/>
    </source>
</evidence>
<keyword evidence="10" id="KW-0969">Cilium</keyword>
<dbReference type="InterPro" id="IPR020013">
    <property type="entry name" value="Flagellar_FlgE/F/G"/>
</dbReference>
<dbReference type="InterPro" id="IPR037925">
    <property type="entry name" value="FlgE/F/G-like"/>
</dbReference>
<organism evidence="10">
    <name type="scientific">Shewanella frigidimarina</name>
    <dbReference type="NCBI Taxonomy" id="56812"/>
    <lineage>
        <taxon>Bacteria</taxon>
        <taxon>Pseudomonadati</taxon>
        <taxon>Pseudomonadota</taxon>
        <taxon>Gammaproteobacteria</taxon>
        <taxon>Alteromonadales</taxon>
        <taxon>Shewanellaceae</taxon>
        <taxon>Shewanella</taxon>
    </lineage>
</organism>
<keyword evidence="3 6" id="KW-0975">Bacterial flagellum</keyword>
<evidence type="ECO:0000259" key="7">
    <source>
        <dbReference type="Pfam" id="PF00460"/>
    </source>
</evidence>
<dbReference type="Pfam" id="PF06429">
    <property type="entry name" value="Flg_bbr_C"/>
    <property type="match status" value="1"/>
</dbReference>
<dbReference type="InterPro" id="IPR053967">
    <property type="entry name" value="LlgE_F_G-like_D1"/>
</dbReference>
<dbReference type="GO" id="GO:0030694">
    <property type="term" value="C:bacterial-type flagellum basal body, rod"/>
    <property type="evidence" value="ECO:0007669"/>
    <property type="project" value="UniProtKB-UniRule"/>
</dbReference>
<evidence type="ECO:0000313" key="10">
    <source>
        <dbReference type="EMBL" id="KVW99943.1"/>
    </source>
</evidence>
<dbReference type="InterPro" id="IPR012836">
    <property type="entry name" value="FlgF"/>
</dbReference>
<dbReference type="PANTHER" id="PTHR30435:SF18">
    <property type="entry name" value="FLAGELLAR BASAL-BODY ROD PROTEIN FLGF"/>
    <property type="match status" value="1"/>
</dbReference>
<dbReference type="RefSeq" id="WP_059747896.1">
    <property type="nucleotide sequence ID" value="NZ_LRDC01000079.1"/>
</dbReference>
<evidence type="ECO:0000259" key="8">
    <source>
        <dbReference type="Pfam" id="PF06429"/>
    </source>
</evidence>
<evidence type="ECO:0000256" key="5">
    <source>
        <dbReference type="ARBA" id="ARBA00040228"/>
    </source>
</evidence>
<dbReference type="InterPro" id="IPR010930">
    <property type="entry name" value="Flg_bb/hook_C_dom"/>
</dbReference>
<feature type="domain" description="Flagellar basal-body/hook protein C-terminal" evidence="8">
    <location>
        <begin position="199"/>
        <end position="243"/>
    </location>
</feature>
<dbReference type="NCBIfam" id="NF009280">
    <property type="entry name" value="PRK12640.1"/>
    <property type="match status" value="1"/>
</dbReference>
<gene>
    <name evidence="10" type="ORF">AWJ07_10370</name>
</gene>
<protein>
    <recommendedName>
        <fullName evidence="5 6">Flagellar basal-body rod protein FlgF</fullName>
    </recommendedName>
</protein>
<dbReference type="Proteomes" id="UP000055702">
    <property type="component" value="Unassembled WGS sequence"/>
</dbReference>
<sequence>MDKFLYIAMSGAKQGMNALAVSANNLANANTDGFKADMVQARSMQAFGEGLPTRVFSMIESPGSNFNGGPIKTTGRDLDIAVKGDGWLAVQAADGSEGYTRAGSLKIDSTGMLLNSSNRPVMGASGPIVLPIPVEKIEISANGIISVRPQGATAEVIEEVARIKLVNPGNENLMRGEDGLFRLIAGGDAPNDPGVEVESGAVEGSNVNSVHEMVAMIDIQRQYEMQVKMMKNAEEIDRASTSLMRIS</sequence>
<evidence type="ECO:0000256" key="2">
    <source>
        <dbReference type="ARBA" id="ARBA00009677"/>
    </source>
</evidence>
<comment type="similarity">
    <text evidence="2 6">Belongs to the flagella basal body rod proteins family.</text>
</comment>
<comment type="caution">
    <text evidence="10">The sequence shown here is derived from an EMBL/GenBank/DDBJ whole genome shotgun (WGS) entry which is preliminary data.</text>
</comment>
<feature type="domain" description="Flagellar hook protein FlgE/F/G-like D1" evidence="9">
    <location>
        <begin position="81"/>
        <end position="147"/>
    </location>
</feature>
<evidence type="ECO:0000256" key="3">
    <source>
        <dbReference type="ARBA" id="ARBA00023143"/>
    </source>
</evidence>